<evidence type="ECO:0000313" key="9">
    <source>
        <dbReference type="Proteomes" id="UP000800035"/>
    </source>
</evidence>
<comment type="similarity">
    <text evidence="2 6">Belongs to the peroxisomal membrane protein PXMP2/4 family.</text>
</comment>
<reference evidence="8" key="1">
    <citation type="journal article" date="2020" name="Stud. Mycol.">
        <title>101 Dothideomycetes genomes: a test case for predicting lifestyles and emergence of pathogens.</title>
        <authorList>
            <person name="Haridas S."/>
            <person name="Albert R."/>
            <person name="Binder M."/>
            <person name="Bloem J."/>
            <person name="Labutti K."/>
            <person name="Salamov A."/>
            <person name="Andreopoulos B."/>
            <person name="Baker S."/>
            <person name="Barry K."/>
            <person name="Bills G."/>
            <person name="Bluhm B."/>
            <person name="Cannon C."/>
            <person name="Castanera R."/>
            <person name="Culley D."/>
            <person name="Daum C."/>
            <person name="Ezra D."/>
            <person name="Gonzalez J."/>
            <person name="Henrissat B."/>
            <person name="Kuo A."/>
            <person name="Liang C."/>
            <person name="Lipzen A."/>
            <person name="Lutzoni F."/>
            <person name="Magnuson J."/>
            <person name="Mondo S."/>
            <person name="Nolan M."/>
            <person name="Ohm R."/>
            <person name="Pangilinan J."/>
            <person name="Park H.-J."/>
            <person name="Ramirez L."/>
            <person name="Alfaro M."/>
            <person name="Sun H."/>
            <person name="Tritt A."/>
            <person name="Yoshinaga Y."/>
            <person name="Zwiers L.-H."/>
            <person name="Turgeon B."/>
            <person name="Goodwin S."/>
            <person name="Spatafora J."/>
            <person name="Crous P."/>
            <person name="Grigoriev I."/>
        </authorList>
    </citation>
    <scope>NUCLEOTIDE SEQUENCE</scope>
    <source>
        <strain evidence="8">CBS 675.92</strain>
    </source>
</reference>
<evidence type="ECO:0000256" key="2">
    <source>
        <dbReference type="ARBA" id="ARBA00006824"/>
    </source>
</evidence>
<evidence type="ECO:0000256" key="5">
    <source>
        <dbReference type="ARBA" id="ARBA00023136"/>
    </source>
</evidence>
<dbReference type="OrthoDB" id="430207at2759"/>
<dbReference type="Proteomes" id="UP000800035">
    <property type="component" value="Unassembled WGS sequence"/>
</dbReference>
<dbReference type="InterPro" id="IPR007248">
    <property type="entry name" value="Mpv17_PMP22"/>
</dbReference>
<dbReference type="PANTHER" id="PTHR11266:SF17">
    <property type="entry name" value="PROTEIN MPV17"/>
    <property type="match status" value="1"/>
</dbReference>
<organism evidence="8 9">
    <name type="scientific">Byssothecium circinans</name>
    <dbReference type="NCBI Taxonomy" id="147558"/>
    <lineage>
        <taxon>Eukaryota</taxon>
        <taxon>Fungi</taxon>
        <taxon>Dikarya</taxon>
        <taxon>Ascomycota</taxon>
        <taxon>Pezizomycotina</taxon>
        <taxon>Dothideomycetes</taxon>
        <taxon>Pleosporomycetidae</taxon>
        <taxon>Pleosporales</taxon>
        <taxon>Massarineae</taxon>
        <taxon>Massarinaceae</taxon>
        <taxon>Byssothecium</taxon>
    </lineage>
</organism>
<keyword evidence="3" id="KW-0812">Transmembrane</keyword>
<gene>
    <name evidence="8" type="ORF">CC80DRAFT_493742</name>
</gene>
<protein>
    <recommendedName>
        <fullName evidence="10">Integral membrane protein-like protein</fullName>
    </recommendedName>
</protein>
<name>A0A6A5TPQ4_9PLEO</name>
<proteinExistence type="inferred from homology"/>
<dbReference type="GO" id="GO:0005739">
    <property type="term" value="C:mitochondrion"/>
    <property type="evidence" value="ECO:0007669"/>
    <property type="project" value="TreeGrafter"/>
</dbReference>
<dbReference type="PANTHER" id="PTHR11266">
    <property type="entry name" value="PEROXISOMAL MEMBRANE PROTEIN 2, PXMP2 MPV17"/>
    <property type="match status" value="1"/>
</dbReference>
<evidence type="ECO:0000313" key="8">
    <source>
        <dbReference type="EMBL" id="KAF1954621.1"/>
    </source>
</evidence>
<evidence type="ECO:0000256" key="6">
    <source>
        <dbReference type="RuleBase" id="RU363053"/>
    </source>
</evidence>
<dbReference type="EMBL" id="ML976998">
    <property type="protein sequence ID" value="KAF1954621.1"/>
    <property type="molecule type" value="Genomic_DNA"/>
</dbReference>
<keyword evidence="5" id="KW-0472">Membrane</keyword>
<evidence type="ECO:0008006" key="10">
    <source>
        <dbReference type="Google" id="ProtNLM"/>
    </source>
</evidence>
<dbReference type="GO" id="GO:0016020">
    <property type="term" value="C:membrane"/>
    <property type="evidence" value="ECO:0007669"/>
    <property type="project" value="UniProtKB-SubCell"/>
</dbReference>
<sequence length="193" mass="21435">MAFRWYQAKLKSAPLLTQSVLFATGDVLAQQAVEKKGVDKHDFARTGRMAAYGGAVFGPAATKWYQFLARNVNLRSTNGTIATRVACDQFLFAPVNMAFFLSSMAYLEGASPKERLKKSYVTGMVKNCMVWPWVQAVNFRFVPLDLRVLVVNVVSLGWNCYLSYLNSGGASKTPSLEQKIKQKRHEGGELPPS</sequence>
<dbReference type="AlphaFoldDB" id="A0A6A5TPQ4"/>
<keyword evidence="4" id="KW-1133">Transmembrane helix</keyword>
<evidence type="ECO:0000256" key="7">
    <source>
        <dbReference type="SAM" id="MobiDB-lite"/>
    </source>
</evidence>
<evidence type="ECO:0000256" key="1">
    <source>
        <dbReference type="ARBA" id="ARBA00004141"/>
    </source>
</evidence>
<keyword evidence="9" id="KW-1185">Reference proteome</keyword>
<evidence type="ECO:0000256" key="4">
    <source>
        <dbReference type="ARBA" id="ARBA00022989"/>
    </source>
</evidence>
<accession>A0A6A5TPQ4</accession>
<feature type="region of interest" description="Disordered" evidence="7">
    <location>
        <begin position="169"/>
        <end position="193"/>
    </location>
</feature>
<dbReference type="Pfam" id="PF04117">
    <property type="entry name" value="Mpv17_PMP22"/>
    <property type="match status" value="1"/>
</dbReference>
<comment type="subcellular location">
    <subcellularLocation>
        <location evidence="1">Membrane</location>
        <topology evidence="1">Multi-pass membrane protein</topology>
    </subcellularLocation>
</comment>
<evidence type="ECO:0000256" key="3">
    <source>
        <dbReference type="ARBA" id="ARBA00022692"/>
    </source>
</evidence>